<dbReference type="InterPro" id="IPR036873">
    <property type="entry name" value="Rhodanese-like_dom_sf"/>
</dbReference>
<feature type="domain" description="Rhodanese" evidence="6">
    <location>
        <begin position="470"/>
        <end position="563"/>
    </location>
</feature>
<keyword evidence="1" id="KW-0489">Methyltransferase</keyword>
<dbReference type="InterPro" id="IPR022111">
    <property type="entry name" value="Rhodanese_C"/>
</dbReference>
<organism evidence="7 8">
    <name type="scientific">Pseudo-nitzschia multistriata</name>
    <dbReference type="NCBI Taxonomy" id="183589"/>
    <lineage>
        <taxon>Eukaryota</taxon>
        <taxon>Sar</taxon>
        <taxon>Stramenopiles</taxon>
        <taxon>Ochrophyta</taxon>
        <taxon>Bacillariophyta</taxon>
        <taxon>Bacillariophyceae</taxon>
        <taxon>Bacillariophycidae</taxon>
        <taxon>Bacillariales</taxon>
        <taxon>Bacillariaceae</taxon>
        <taxon>Pseudo-nitzschia</taxon>
    </lineage>
</organism>
<dbReference type="SUPFAM" id="SSF52821">
    <property type="entry name" value="Rhodanese/Cell cycle control phosphatase"/>
    <property type="match status" value="1"/>
</dbReference>
<reference evidence="7 8" key="1">
    <citation type="submission" date="2019-01" db="EMBL/GenBank/DDBJ databases">
        <authorList>
            <person name="Ferrante I. M."/>
        </authorList>
    </citation>
    <scope>NUCLEOTIDE SEQUENCE [LARGE SCALE GENOMIC DNA]</scope>
    <source>
        <strain evidence="7 8">B856</strain>
    </source>
</reference>
<dbReference type="SUPFAM" id="SSF53335">
    <property type="entry name" value="S-adenosyl-L-methionine-dependent methyltransferases"/>
    <property type="match status" value="1"/>
</dbReference>
<protein>
    <recommendedName>
        <fullName evidence="6">Rhodanese domain-containing protein</fullName>
    </recommendedName>
</protein>
<dbReference type="Pfam" id="PF12368">
    <property type="entry name" value="Rhodanese_C"/>
    <property type="match status" value="1"/>
</dbReference>
<dbReference type="Proteomes" id="UP000291116">
    <property type="component" value="Unassembled WGS sequence"/>
</dbReference>
<dbReference type="PANTHER" id="PTHR43846">
    <property type="entry name" value="UPF0176 PROTEIN YCEA"/>
    <property type="match status" value="1"/>
</dbReference>
<keyword evidence="3" id="KW-0949">S-adenosyl-L-methionine</keyword>
<dbReference type="SMART" id="SM00450">
    <property type="entry name" value="RHOD"/>
    <property type="match status" value="1"/>
</dbReference>
<feature type="compositionally biased region" description="Basic and acidic residues" evidence="5">
    <location>
        <begin position="646"/>
        <end position="657"/>
    </location>
</feature>
<keyword evidence="8" id="KW-1185">Reference proteome</keyword>
<evidence type="ECO:0000313" key="7">
    <source>
        <dbReference type="EMBL" id="VEU41255.1"/>
    </source>
</evidence>
<dbReference type="InterPro" id="IPR029063">
    <property type="entry name" value="SAM-dependent_MTases_sf"/>
</dbReference>
<dbReference type="InterPro" id="IPR001763">
    <property type="entry name" value="Rhodanese-like_dom"/>
</dbReference>
<dbReference type="Gene3D" id="3.30.70.100">
    <property type="match status" value="1"/>
</dbReference>
<keyword evidence="2" id="KW-0808">Transferase</keyword>
<evidence type="ECO:0000259" key="6">
    <source>
        <dbReference type="PROSITE" id="PS50206"/>
    </source>
</evidence>
<evidence type="ECO:0000256" key="4">
    <source>
        <dbReference type="ARBA" id="ARBA00023453"/>
    </source>
</evidence>
<proteinExistence type="inferred from homology"/>
<dbReference type="OrthoDB" id="25002at2759"/>
<comment type="similarity">
    <text evidence="4">Belongs to the class I-like SAM-binding methyltransferase superfamily. Cation-dependent O-methyltransferase family.</text>
</comment>
<dbReference type="CDD" id="cd15489">
    <property type="entry name" value="PHD_SF"/>
    <property type="match status" value="1"/>
</dbReference>
<dbReference type="InterPro" id="IPR002935">
    <property type="entry name" value="SAM_O-MeTrfase"/>
</dbReference>
<gene>
    <name evidence="7" type="ORF">PSNMU_V1.4_AUG-EV-PASAV3_0080460</name>
</gene>
<dbReference type="Pfam" id="PF00581">
    <property type="entry name" value="Rhodanese"/>
    <property type="match status" value="1"/>
</dbReference>
<dbReference type="AlphaFoldDB" id="A0A448ZGU7"/>
<dbReference type="Gene3D" id="3.40.250.10">
    <property type="entry name" value="Rhodanese-like domain"/>
    <property type="match status" value="1"/>
</dbReference>
<accession>A0A448ZGU7</accession>
<evidence type="ECO:0000256" key="1">
    <source>
        <dbReference type="ARBA" id="ARBA00022603"/>
    </source>
</evidence>
<dbReference type="EMBL" id="CAACVS010000336">
    <property type="protein sequence ID" value="VEU41255.1"/>
    <property type="molecule type" value="Genomic_DNA"/>
</dbReference>
<dbReference type="GO" id="GO:0032259">
    <property type="term" value="P:methylation"/>
    <property type="evidence" value="ECO:0007669"/>
    <property type="project" value="UniProtKB-KW"/>
</dbReference>
<evidence type="ECO:0000256" key="2">
    <source>
        <dbReference type="ARBA" id="ARBA00022679"/>
    </source>
</evidence>
<feature type="region of interest" description="Disordered" evidence="5">
    <location>
        <begin position="646"/>
        <end position="668"/>
    </location>
</feature>
<dbReference type="InterPro" id="IPR040503">
    <property type="entry name" value="TRHO_N"/>
</dbReference>
<dbReference type="GO" id="GO:0008171">
    <property type="term" value="F:O-methyltransferase activity"/>
    <property type="evidence" value="ECO:0007669"/>
    <property type="project" value="InterPro"/>
</dbReference>
<sequence length="963" mass="106490">MALFSTGQNQAFRPTRTPLVGLAVGPRLAIMCVLAVIGRSLTNSLGVISNGNGRRMMFPAAQAFQREISLVRHQNSLDAAFPPKIGLQTALSAGMEGKLLSNKDIVERRLEMNRGKRAASKKSAQERVSRNLDIKRLLHTENNAAVSGNSTSSEFQVPPLYAVKVWVDDELREELKLSGREKRGRVFIKTGSEGTTTFRGMKDEIFGFFRALRKNTFCLTANLPQFDEDGNIVVVSHPPLTKEVSQGDHLTWKIENDEDVIKTFAMADEFFEDPTNSVLKRPSIQINVRKDPNAPLPPPPPAYLNGMPDPAESESMTMLSFYAFPPSGIANPEDFALSLKILWRPFQTLGRIYVATEGVNAQMSVPTNVLSHFMECCRSVPELGQYMENDINIDPEPLSQKEFAVAGAPRNGKPAPPFRNLHIRVRSQVVADGLDKPLDWQSAGYDMPPLEWHEQLKKVREAKDKPIEEKSDVPVVFDCRNTYETDVGIFEGAEPLDTENFRDSWDVLKDRLADTPKDAPIMTYCTGGIRCVKVGAYLTQELGFTNVSRLAGGIIAYDRTLNEKKEGEESMFKGTNFVFDGRMGRQITDDELGTCITCGAPTNLVSNCRNENCHKRMIQCENCRTTYHGTCSTACKNRVVNGDTLFERKRPESRGEQSNEAGYDNLDDYSLGHSSPVPSIYKEMELNTQAYLASGAHMVSGAAQGRLLTQLASMTRNGRILELGTFTGYATACLLEGARNVGQVLGIAPNKDSESNDGPYVMTMERDNRALNLAAAHLRVIEKYGFDGEEVVEAICALRSEDAVKEVEEDMVSMSIAGGVARCDLVRVTDALATVEAIASGDFSNGSDCHAMAPFDLVFVDADKTRLLEYVEACLKSDRLLNRGGLIVVDNVLWKGLVLEASTGEFVSVSDREDSEKAELRKNRRARKLATTMHRFNSAIAGDDRVEVLVLPMRDGLSVIRKK</sequence>
<dbReference type="Gene3D" id="3.40.50.150">
    <property type="entry name" value="Vaccinia Virus protein VP39"/>
    <property type="match status" value="1"/>
</dbReference>
<evidence type="ECO:0000256" key="3">
    <source>
        <dbReference type="ARBA" id="ARBA00022691"/>
    </source>
</evidence>
<dbReference type="PANTHER" id="PTHR43846:SF1">
    <property type="entry name" value="TRNA URIDINE(34) HYDROXYLASE"/>
    <property type="match status" value="1"/>
</dbReference>
<name>A0A448ZGU7_9STRA</name>
<dbReference type="PROSITE" id="PS51682">
    <property type="entry name" value="SAM_OMT_I"/>
    <property type="match status" value="1"/>
</dbReference>
<dbReference type="PROSITE" id="PS50206">
    <property type="entry name" value="RHODANESE_3"/>
    <property type="match status" value="1"/>
</dbReference>
<dbReference type="Pfam" id="PF01596">
    <property type="entry name" value="Methyltransf_3"/>
    <property type="match status" value="1"/>
</dbReference>
<dbReference type="Pfam" id="PF17773">
    <property type="entry name" value="UPF0176_N"/>
    <property type="match status" value="1"/>
</dbReference>
<evidence type="ECO:0000256" key="5">
    <source>
        <dbReference type="SAM" id="MobiDB-lite"/>
    </source>
</evidence>
<evidence type="ECO:0000313" key="8">
    <source>
        <dbReference type="Proteomes" id="UP000291116"/>
    </source>
</evidence>